<evidence type="ECO:0000313" key="1">
    <source>
        <dbReference type="EMBL" id="MEJ8303569.1"/>
    </source>
</evidence>
<dbReference type="Proteomes" id="UP001380953">
    <property type="component" value="Unassembled WGS sequence"/>
</dbReference>
<protein>
    <submittedName>
        <fullName evidence="1">Uncharacterized protein</fullName>
    </submittedName>
</protein>
<proteinExistence type="predicted"/>
<name>A0ACC6P9M4_9BACL</name>
<gene>
    <name evidence="1" type="ORF">WKI47_06520</name>
</gene>
<evidence type="ECO:0000313" key="2">
    <source>
        <dbReference type="Proteomes" id="UP001380953"/>
    </source>
</evidence>
<reference evidence="1" key="1">
    <citation type="submission" date="2024-03" db="EMBL/GenBank/DDBJ databases">
        <title>Whole genome sequecning of epiphytes from Marcgravia umbellata leaves.</title>
        <authorList>
            <person name="Kumar G."/>
            <person name="Savka M.A."/>
        </authorList>
    </citation>
    <scope>NUCLEOTIDE SEQUENCE</scope>
    <source>
        <strain evidence="1">RIT_BL5</strain>
    </source>
</reference>
<organism evidence="1 2">
    <name type="scientific">Saccharibacillus sacchari</name>
    <dbReference type="NCBI Taxonomy" id="456493"/>
    <lineage>
        <taxon>Bacteria</taxon>
        <taxon>Bacillati</taxon>
        <taxon>Bacillota</taxon>
        <taxon>Bacilli</taxon>
        <taxon>Bacillales</taxon>
        <taxon>Paenibacillaceae</taxon>
        <taxon>Saccharibacillus</taxon>
    </lineage>
</organism>
<sequence>MPPSVSVPLDRELLQKLDQKQTVLQSLIAEKLGLNREDVLVKLSQTSLVAQNDIYEITCSVILNTAATFKDKQENIDEVINQILDTVTEASINTKISSENIRIMNNEGVQLN</sequence>
<comment type="caution">
    <text evidence="1">The sequence shown here is derived from an EMBL/GenBank/DDBJ whole genome shotgun (WGS) entry which is preliminary data.</text>
</comment>
<accession>A0ACC6P9M4</accession>
<dbReference type="EMBL" id="JBBKAR010000019">
    <property type="protein sequence ID" value="MEJ8303569.1"/>
    <property type="molecule type" value="Genomic_DNA"/>
</dbReference>
<keyword evidence="2" id="KW-1185">Reference proteome</keyword>